<accession>C5C277</accession>
<keyword evidence="1" id="KW-0472">Membrane</keyword>
<proteinExistence type="predicted"/>
<dbReference type="KEGG" id="bcv:Bcav_3460"/>
<evidence type="ECO:0000313" key="2">
    <source>
        <dbReference type="EMBL" id="ACQ81702.1"/>
    </source>
</evidence>
<dbReference type="STRING" id="471853.Bcav_3460"/>
<gene>
    <name evidence="2" type="ordered locus">Bcav_3460</name>
</gene>
<name>C5C277_BEUC1</name>
<organism evidence="2 3">
    <name type="scientific">Beutenbergia cavernae (strain ATCC BAA-8 / DSM 12333 / CCUG 43141 / JCM 11478 / NBRC 16432 / NCIMB 13614 / HKI 0122)</name>
    <dbReference type="NCBI Taxonomy" id="471853"/>
    <lineage>
        <taxon>Bacteria</taxon>
        <taxon>Bacillati</taxon>
        <taxon>Actinomycetota</taxon>
        <taxon>Actinomycetes</taxon>
        <taxon>Micrococcales</taxon>
        <taxon>Beutenbergiaceae</taxon>
        <taxon>Beutenbergia</taxon>
    </lineage>
</organism>
<dbReference type="EMBL" id="CP001618">
    <property type="protein sequence ID" value="ACQ81702.1"/>
    <property type="molecule type" value="Genomic_DNA"/>
</dbReference>
<dbReference type="PROSITE" id="PS51257">
    <property type="entry name" value="PROKAR_LIPOPROTEIN"/>
    <property type="match status" value="1"/>
</dbReference>
<keyword evidence="3" id="KW-1185">Reference proteome</keyword>
<dbReference type="AlphaFoldDB" id="C5C277"/>
<protein>
    <submittedName>
        <fullName evidence="2">Uncharacterized protein</fullName>
    </submittedName>
</protein>
<reference evidence="2 3" key="1">
    <citation type="journal article" date="2009" name="Stand. Genomic Sci.">
        <title>Complete genome sequence of Beutenbergia cavernae type strain (HKI 0122).</title>
        <authorList>
            <person name="Land M."/>
            <person name="Pukall R."/>
            <person name="Abt B."/>
            <person name="Goker M."/>
            <person name="Rohde M."/>
            <person name="Glavina Del Rio T."/>
            <person name="Tice H."/>
            <person name="Copeland A."/>
            <person name="Cheng J.F."/>
            <person name="Lucas S."/>
            <person name="Chen F."/>
            <person name="Nolan M."/>
            <person name="Bruce D."/>
            <person name="Goodwin L."/>
            <person name="Pitluck S."/>
            <person name="Ivanova N."/>
            <person name="Mavromatis K."/>
            <person name="Ovchinnikova G."/>
            <person name="Pati A."/>
            <person name="Chen A."/>
            <person name="Palaniappan K."/>
            <person name="Hauser L."/>
            <person name="Chang Y.J."/>
            <person name="Jefferies C.C."/>
            <person name="Saunders E."/>
            <person name="Brettin T."/>
            <person name="Detter J.C."/>
            <person name="Han C."/>
            <person name="Chain P."/>
            <person name="Bristow J."/>
            <person name="Eisen J.A."/>
            <person name="Markowitz V."/>
            <person name="Hugenholtz P."/>
            <person name="Kyrpides N.C."/>
            <person name="Klenk H.P."/>
            <person name="Lapidus A."/>
        </authorList>
    </citation>
    <scope>NUCLEOTIDE SEQUENCE [LARGE SCALE GENOMIC DNA]</scope>
    <source>
        <strain evidence="3">ATCC BAA-8 / DSM 12333 / NBRC 16432</strain>
    </source>
</reference>
<keyword evidence="1" id="KW-1133">Transmembrane helix</keyword>
<sequence>MKRQRPLGSQIPTPMLATLAVLQACLAVMGIVSVARPISDDPLTLGLWLFVGVGSAGAAGMSGWILWRRLSGRDGQ</sequence>
<keyword evidence="1" id="KW-0812">Transmembrane</keyword>
<evidence type="ECO:0000313" key="3">
    <source>
        <dbReference type="Proteomes" id="UP000007962"/>
    </source>
</evidence>
<evidence type="ECO:0000256" key="1">
    <source>
        <dbReference type="SAM" id="Phobius"/>
    </source>
</evidence>
<dbReference type="HOGENOM" id="CLU_2647220_0_0_11"/>
<dbReference type="Proteomes" id="UP000007962">
    <property type="component" value="Chromosome"/>
</dbReference>
<feature type="transmembrane region" description="Helical" evidence="1">
    <location>
        <begin position="45"/>
        <end position="67"/>
    </location>
</feature>